<protein>
    <submittedName>
        <fullName evidence="1">Uncharacterized protein</fullName>
    </submittedName>
</protein>
<feature type="non-terminal residue" evidence="1">
    <location>
        <position position="1"/>
    </location>
</feature>
<comment type="caution">
    <text evidence="1">The sequence shown here is derived from an EMBL/GenBank/DDBJ whole genome shotgun (WGS) entry which is preliminary data.</text>
</comment>
<dbReference type="AlphaFoldDB" id="A0AAV5U7I2"/>
<reference evidence="1" key="1">
    <citation type="submission" date="2023-10" db="EMBL/GenBank/DDBJ databases">
        <title>Genome assembly of Pristionchus species.</title>
        <authorList>
            <person name="Yoshida K."/>
            <person name="Sommer R.J."/>
        </authorList>
    </citation>
    <scope>NUCLEOTIDE SEQUENCE</scope>
    <source>
        <strain evidence="1">RS0144</strain>
    </source>
</reference>
<accession>A0AAV5U7I2</accession>
<dbReference type="EMBL" id="BTSX01000006">
    <property type="protein sequence ID" value="GMT02809.1"/>
    <property type="molecule type" value="Genomic_DNA"/>
</dbReference>
<evidence type="ECO:0000313" key="2">
    <source>
        <dbReference type="Proteomes" id="UP001432027"/>
    </source>
</evidence>
<proteinExistence type="predicted"/>
<sequence length="133" mass="15121">NRGHEHDVVERHRVQIAAHYERLIIHSLAEEIRCVDGFSVVSHRYCLPGSSIHHLFSAEKLGRNGIVELAFGLDKVQDFLALLNDILSLVHEALHLPQVETGGFINLGEVRIVALLYQVVVRHCVYLKRDQRS</sequence>
<name>A0AAV5U7I2_9BILA</name>
<organism evidence="1 2">
    <name type="scientific">Pristionchus entomophagus</name>
    <dbReference type="NCBI Taxonomy" id="358040"/>
    <lineage>
        <taxon>Eukaryota</taxon>
        <taxon>Metazoa</taxon>
        <taxon>Ecdysozoa</taxon>
        <taxon>Nematoda</taxon>
        <taxon>Chromadorea</taxon>
        <taxon>Rhabditida</taxon>
        <taxon>Rhabditina</taxon>
        <taxon>Diplogasteromorpha</taxon>
        <taxon>Diplogasteroidea</taxon>
        <taxon>Neodiplogasteridae</taxon>
        <taxon>Pristionchus</taxon>
    </lineage>
</organism>
<gene>
    <name evidence="1" type="ORF">PENTCL1PPCAC_24983</name>
</gene>
<evidence type="ECO:0000313" key="1">
    <source>
        <dbReference type="EMBL" id="GMT02809.1"/>
    </source>
</evidence>
<keyword evidence="2" id="KW-1185">Reference proteome</keyword>
<dbReference type="Proteomes" id="UP001432027">
    <property type="component" value="Unassembled WGS sequence"/>
</dbReference>